<dbReference type="EMBL" id="BLKG01000125">
    <property type="protein sequence ID" value="GFF96247.1"/>
    <property type="molecule type" value="Genomic_DNA"/>
</dbReference>
<keyword evidence="3" id="KW-1185">Reference proteome</keyword>
<feature type="compositionally biased region" description="Basic residues" evidence="1">
    <location>
        <begin position="284"/>
        <end position="302"/>
    </location>
</feature>
<evidence type="ECO:0000313" key="3">
    <source>
        <dbReference type="Proteomes" id="UP000465266"/>
    </source>
</evidence>
<organism evidence="2 3">
    <name type="scientific">Aspergillus udagawae</name>
    <dbReference type="NCBI Taxonomy" id="91492"/>
    <lineage>
        <taxon>Eukaryota</taxon>
        <taxon>Fungi</taxon>
        <taxon>Dikarya</taxon>
        <taxon>Ascomycota</taxon>
        <taxon>Pezizomycotina</taxon>
        <taxon>Eurotiomycetes</taxon>
        <taxon>Eurotiomycetidae</taxon>
        <taxon>Eurotiales</taxon>
        <taxon>Aspergillaceae</taxon>
        <taxon>Aspergillus</taxon>
        <taxon>Aspergillus subgen. Fumigati</taxon>
    </lineage>
</organism>
<dbReference type="Proteomes" id="UP000465266">
    <property type="component" value="Unassembled WGS sequence"/>
</dbReference>
<reference evidence="2 3" key="1">
    <citation type="submission" date="2020-01" db="EMBL/GenBank/DDBJ databases">
        <title>Draft genome sequence of Aspergillus udagawae IFM 53868.</title>
        <authorList>
            <person name="Takahashi H."/>
            <person name="Yaguchi T."/>
        </authorList>
    </citation>
    <scope>NUCLEOTIDE SEQUENCE [LARGE SCALE GENOMIC DNA]</scope>
    <source>
        <strain evidence="2 3">IFM 53868</strain>
    </source>
</reference>
<feature type="region of interest" description="Disordered" evidence="1">
    <location>
        <begin position="275"/>
        <end position="316"/>
    </location>
</feature>
<feature type="region of interest" description="Disordered" evidence="1">
    <location>
        <begin position="39"/>
        <end position="94"/>
    </location>
</feature>
<sequence length="579" mass="63752">MATRLFPFAGDDAQYISFLEDVIQRSGLVGSTGLTMVPEGTSSLASSGPACHTPPPSEDEGCQTPEELQIIPYSPEKKSGQVSNGISSQPNQQRRDRELVDFVSQIPNINQLDLRIKELGLGDNRIVISSAVGAFTKDGTNSGNFPISTSPALLALCKYALATNQSHEEATLHKRLSRFQELIFLCLCDVVMKSGEPKEKIHEIMSLHLSNYSWQYLDRLLCGSRWVNRCIIELSETAWGLRSAEIFILRYKHDSTLHIFEDFYKDKFGDSISMPSRDHGDNFHKRKRGPASQPKKGKRARRVQPQSGTTPNIRRISSAFHSQCTERAYSNLQTLSHASQLQISSNDNRPHRPSHSVSQHTSAVHEPAGGNRDSICSPNVGATPGANRAVIQQSTSELLVPGCTSSFSAEMLGYGQDERTSNRSCSVATAPEAHLQGFRYDGDAITQGEAAISTHSFGNHFQQTHVYAQHIASTPPSFCSGHRDQDYDTRLLRVQLPEAAPSFGGNWDRDYTGSTLPGDDSFLPDGWAQDYDATSVRPHLLEATPSFGGNWDRDYIGASLPAEVLLFSGNWDKDYTAAS</sequence>
<accession>A0ABQ1B8T5</accession>
<name>A0ABQ1B8T5_9EURO</name>
<proteinExistence type="predicted"/>
<gene>
    <name evidence="2" type="ORF">IFM53868_08441</name>
</gene>
<protein>
    <submittedName>
        <fullName evidence="2">Uncharacterized protein</fullName>
    </submittedName>
</protein>
<comment type="caution">
    <text evidence="2">The sequence shown here is derived from an EMBL/GenBank/DDBJ whole genome shotgun (WGS) entry which is preliminary data.</text>
</comment>
<evidence type="ECO:0000256" key="1">
    <source>
        <dbReference type="SAM" id="MobiDB-lite"/>
    </source>
</evidence>
<feature type="compositionally biased region" description="Polar residues" evidence="1">
    <location>
        <begin position="80"/>
        <end position="92"/>
    </location>
</feature>
<feature type="region of interest" description="Disordered" evidence="1">
    <location>
        <begin position="344"/>
        <end position="372"/>
    </location>
</feature>
<evidence type="ECO:0000313" key="2">
    <source>
        <dbReference type="EMBL" id="GFF96247.1"/>
    </source>
</evidence>